<protein>
    <submittedName>
        <fullName evidence="1">Uncharacterized protein</fullName>
    </submittedName>
</protein>
<accession>A0A9D4RDS0</accession>
<dbReference type="Proteomes" id="UP000828390">
    <property type="component" value="Unassembled WGS sequence"/>
</dbReference>
<sequence length="72" mass="8301">MTPTYKSRSVERHNFQLLIQRSHVPNPVIICQPQQVASRRKGDALDHGESNRRLPECPIVIPSYTNCQTQLF</sequence>
<reference evidence="1" key="2">
    <citation type="submission" date="2020-11" db="EMBL/GenBank/DDBJ databases">
        <authorList>
            <person name="McCartney M.A."/>
            <person name="Auch B."/>
            <person name="Kono T."/>
            <person name="Mallez S."/>
            <person name="Becker A."/>
            <person name="Gohl D.M."/>
            <person name="Silverstein K.A.T."/>
            <person name="Koren S."/>
            <person name="Bechman K.B."/>
            <person name="Herman A."/>
            <person name="Abrahante J.E."/>
            <person name="Garbe J."/>
        </authorList>
    </citation>
    <scope>NUCLEOTIDE SEQUENCE</scope>
    <source>
        <strain evidence="1">Duluth1</strain>
        <tissue evidence="1">Whole animal</tissue>
    </source>
</reference>
<evidence type="ECO:0000313" key="2">
    <source>
        <dbReference type="Proteomes" id="UP000828390"/>
    </source>
</evidence>
<proteinExistence type="predicted"/>
<keyword evidence="2" id="KW-1185">Reference proteome</keyword>
<gene>
    <name evidence="1" type="ORF">DPMN_027573</name>
</gene>
<organism evidence="1 2">
    <name type="scientific">Dreissena polymorpha</name>
    <name type="common">Zebra mussel</name>
    <name type="synonym">Mytilus polymorpha</name>
    <dbReference type="NCBI Taxonomy" id="45954"/>
    <lineage>
        <taxon>Eukaryota</taxon>
        <taxon>Metazoa</taxon>
        <taxon>Spiralia</taxon>
        <taxon>Lophotrochozoa</taxon>
        <taxon>Mollusca</taxon>
        <taxon>Bivalvia</taxon>
        <taxon>Autobranchia</taxon>
        <taxon>Heteroconchia</taxon>
        <taxon>Euheterodonta</taxon>
        <taxon>Imparidentia</taxon>
        <taxon>Neoheterodontei</taxon>
        <taxon>Myida</taxon>
        <taxon>Dreissenoidea</taxon>
        <taxon>Dreissenidae</taxon>
        <taxon>Dreissena</taxon>
    </lineage>
</organism>
<dbReference type="EMBL" id="JAIWYP010000002">
    <property type="protein sequence ID" value="KAH3864554.1"/>
    <property type="molecule type" value="Genomic_DNA"/>
</dbReference>
<dbReference type="AlphaFoldDB" id="A0A9D4RDS0"/>
<evidence type="ECO:0000313" key="1">
    <source>
        <dbReference type="EMBL" id="KAH3864554.1"/>
    </source>
</evidence>
<name>A0A9D4RDS0_DREPO</name>
<reference evidence="1" key="1">
    <citation type="journal article" date="2019" name="bioRxiv">
        <title>The Genome of the Zebra Mussel, Dreissena polymorpha: A Resource for Invasive Species Research.</title>
        <authorList>
            <person name="McCartney M.A."/>
            <person name="Auch B."/>
            <person name="Kono T."/>
            <person name="Mallez S."/>
            <person name="Zhang Y."/>
            <person name="Obille A."/>
            <person name="Becker A."/>
            <person name="Abrahante J.E."/>
            <person name="Garbe J."/>
            <person name="Badalamenti J.P."/>
            <person name="Herman A."/>
            <person name="Mangelson H."/>
            <person name="Liachko I."/>
            <person name="Sullivan S."/>
            <person name="Sone E.D."/>
            <person name="Koren S."/>
            <person name="Silverstein K.A.T."/>
            <person name="Beckman K.B."/>
            <person name="Gohl D.M."/>
        </authorList>
    </citation>
    <scope>NUCLEOTIDE SEQUENCE</scope>
    <source>
        <strain evidence="1">Duluth1</strain>
        <tissue evidence="1">Whole animal</tissue>
    </source>
</reference>
<comment type="caution">
    <text evidence="1">The sequence shown here is derived from an EMBL/GenBank/DDBJ whole genome shotgun (WGS) entry which is preliminary data.</text>
</comment>